<protein>
    <submittedName>
        <fullName evidence="5">Transcriptional regulator, LacI family</fullName>
    </submittedName>
</protein>
<proteinExistence type="predicted"/>
<dbReference type="InterPro" id="IPR028082">
    <property type="entry name" value="Peripla_BP_I"/>
</dbReference>
<sequence>MPARRVTARDVARHAGVSQSTVSYVLNDTPNQTFPETTRAKVRQAARELGYTPSAAARALRRGTSESVLIVLPDAPVGENFARVIESITEVVEPHGYSVVYRRQKDARSLSSLWHELMPAAIANLAAFTIEEREKIEQAGIPVVASSLDIGDPQALSVPQMLVGRMHVKHLVERGHTRIAFAASADPMVGEFLTRRLEGVRAECEERGLPAPIVVAVPLDEDAAARAVSELVEGPDPVTAVSAYNDEVAFAILAGMRCHGLCAPDDLAVIGVDNISLAQFAVPPLTTVDIHADAIGRRVGRLLLGRLKPELALAMAETPEVPVDLVLRRST</sequence>
<dbReference type="SMART" id="SM00354">
    <property type="entry name" value="HTH_LACI"/>
    <property type="match status" value="1"/>
</dbReference>
<reference evidence="5 6" key="1">
    <citation type="submission" date="2016-09" db="EMBL/GenBank/DDBJ databases">
        <authorList>
            <person name="Capua I."/>
            <person name="De Benedictis P."/>
            <person name="Joannis T."/>
            <person name="Lombin L.H."/>
            <person name="Cattoli G."/>
        </authorList>
    </citation>
    <scope>NUCLEOTIDE SEQUENCE [LARGE SCALE GENOMIC DNA]</scope>
    <source>
        <strain evidence="5 6">ISLP-3</strain>
    </source>
</reference>
<dbReference type="InterPro" id="IPR010982">
    <property type="entry name" value="Lambda_DNA-bd_dom_sf"/>
</dbReference>
<dbReference type="RefSeq" id="WP_093185389.1">
    <property type="nucleotide sequence ID" value="NZ_FMYH01000007.1"/>
</dbReference>
<dbReference type="Gene3D" id="3.40.50.2300">
    <property type="match status" value="2"/>
</dbReference>
<dbReference type="PANTHER" id="PTHR30146:SF153">
    <property type="entry name" value="LACTOSE OPERON REPRESSOR"/>
    <property type="match status" value="1"/>
</dbReference>
<dbReference type="CDD" id="cd06267">
    <property type="entry name" value="PBP1_LacI_sugar_binding-like"/>
    <property type="match status" value="1"/>
</dbReference>
<evidence type="ECO:0000256" key="2">
    <source>
        <dbReference type="ARBA" id="ARBA00023125"/>
    </source>
</evidence>
<evidence type="ECO:0000256" key="3">
    <source>
        <dbReference type="ARBA" id="ARBA00023163"/>
    </source>
</evidence>
<dbReference type="Pfam" id="PF00356">
    <property type="entry name" value="LacI"/>
    <property type="match status" value="1"/>
</dbReference>
<dbReference type="GO" id="GO:0000976">
    <property type="term" value="F:transcription cis-regulatory region binding"/>
    <property type="evidence" value="ECO:0007669"/>
    <property type="project" value="TreeGrafter"/>
</dbReference>
<gene>
    <name evidence="5" type="ORF">SAMN05216410_3344</name>
</gene>
<dbReference type="GO" id="GO:0003700">
    <property type="term" value="F:DNA-binding transcription factor activity"/>
    <property type="evidence" value="ECO:0007669"/>
    <property type="project" value="TreeGrafter"/>
</dbReference>
<evidence type="ECO:0000259" key="4">
    <source>
        <dbReference type="PROSITE" id="PS50932"/>
    </source>
</evidence>
<accession>A0A1G6UX51</accession>
<dbReference type="Pfam" id="PF13377">
    <property type="entry name" value="Peripla_BP_3"/>
    <property type="match status" value="1"/>
</dbReference>
<dbReference type="Proteomes" id="UP000199039">
    <property type="component" value="Unassembled WGS sequence"/>
</dbReference>
<dbReference type="PROSITE" id="PS50932">
    <property type="entry name" value="HTH_LACI_2"/>
    <property type="match status" value="1"/>
</dbReference>
<evidence type="ECO:0000313" key="6">
    <source>
        <dbReference type="Proteomes" id="UP000199039"/>
    </source>
</evidence>
<dbReference type="CDD" id="cd01392">
    <property type="entry name" value="HTH_LacI"/>
    <property type="match status" value="1"/>
</dbReference>
<evidence type="ECO:0000313" key="5">
    <source>
        <dbReference type="EMBL" id="SDD45195.1"/>
    </source>
</evidence>
<name>A0A1G6UX51_9MICO</name>
<organism evidence="5 6">
    <name type="scientific">Sanguibacter gelidistatuariae</name>
    <dbReference type="NCBI Taxonomy" id="1814289"/>
    <lineage>
        <taxon>Bacteria</taxon>
        <taxon>Bacillati</taxon>
        <taxon>Actinomycetota</taxon>
        <taxon>Actinomycetes</taxon>
        <taxon>Micrococcales</taxon>
        <taxon>Sanguibacteraceae</taxon>
        <taxon>Sanguibacter</taxon>
    </lineage>
</organism>
<keyword evidence="2" id="KW-0238">DNA-binding</keyword>
<keyword evidence="1" id="KW-0805">Transcription regulation</keyword>
<dbReference type="InterPro" id="IPR000843">
    <property type="entry name" value="HTH_LacI"/>
</dbReference>
<dbReference type="Gene3D" id="1.10.260.40">
    <property type="entry name" value="lambda repressor-like DNA-binding domains"/>
    <property type="match status" value="1"/>
</dbReference>
<dbReference type="AlphaFoldDB" id="A0A1G6UX51"/>
<dbReference type="OrthoDB" id="3288692at2"/>
<dbReference type="InterPro" id="IPR046335">
    <property type="entry name" value="LacI/GalR-like_sensor"/>
</dbReference>
<dbReference type="PANTHER" id="PTHR30146">
    <property type="entry name" value="LACI-RELATED TRANSCRIPTIONAL REPRESSOR"/>
    <property type="match status" value="1"/>
</dbReference>
<evidence type="ECO:0000256" key="1">
    <source>
        <dbReference type="ARBA" id="ARBA00023015"/>
    </source>
</evidence>
<dbReference type="EMBL" id="FMYH01000007">
    <property type="protein sequence ID" value="SDD45195.1"/>
    <property type="molecule type" value="Genomic_DNA"/>
</dbReference>
<feature type="domain" description="HTH lacI-type" evidence="4">
    <location>
        <begin position="6"/>
        <end position="62"/>
    </location>
</feature>
<dbReference type="STRING" id="1814289.SAMN05216410_3344"/>
<keyword evidence="6" id="KW-1185">Reference proteome</keyword>
<dbReference type="SUPFAM" id="SSF47413">
    <property type="entry name" value="lambda repressor-like DNA-binding domains"/>
    <property type="match status" value="1"/>
</dbReference>
<dbReference type="SUPFAM" id="SSF53822">
    <property type="entry name" value="Periplasmic binding protein-like I"/>
    <property type="match status" value="1"/>
</dbReference>
<keyword evidence="3" id="KW-0804">Transcription</keyword>